<feature type="transmembrane region" description="Helical" evidence="5">
    <location>
        <begin position="107"/>
        <end position="128"/>
    </location>
</feature>
<evidence type="ECO:0000256" key="2">
    <source>
        <dbReference type="ARBA" id="ARBA00022692"/>
    </source>
</evidence>
<comment type="subcellular location">
    <subcellularLocation>
        <location evidence="1">Membrane</location>
    </subcellularLocation>
</comment>
<accession>A0A857JQP6</accession>
<dbReference type="KEGG" id="pmes:FX988_04028"/>
<feature type="transmembrane region" description="Helical" evidence="5">
    <location>
        <begin position="57"/>
        <end position="87"/>
    </location>
</feature>
<dbReference type="OrthoDB" id="8537976at2"/>
<dbReference type="Proteomes" id="UP000464524">
    <property type="component" value="Chromosome"/>
</dbReference>
<dbReference type="EMBL" id="CP047656">
    <property type="protein sequence ID" value="QHJ13748.1"/>
    <property type="molecule type" value="Genomic_DNA"/>
</dbReference>
<gene>
    <name evidence="6" type="ORF">FX988_04028</name>
</gene>
<name>A0A857JQP6_9ALTE</name>
<dbReference type="Gene3D" id="1.20.120.550">
    <property type="entry name" value="Membrane associated eicosanoid/glutathione metabolism-like domain"/>
    <property type="match status" value="1"/>
</dbReference>
<organism evidence="6 7">
    <name type="scientific">Paraglaciecola mesophila</name>
    <dbReference type="NCBI Taxonomy" id="197222"/>
    <lineage>
        <taxon>Bacteria</taxon>
        <taxon>Pseudomonadati</taxon>
        <taxon>Pseudomonadota</taxon>
        <taxon>Gammaproteobacteria</taxon>
        <taxon>Alteromonadales</taxon>
        <taxon>Alteromonadaceae</taxon>
        <taxon>Paraglaciecola</taxon>
    </lineage>
</organism>
<evidence type="ECO:0000313" key="6">
    <source>
        <dbReference type="EMBL" id="QHJ13748.1"/>
    </source>
</evidence>
<evidence type="ECO:0000256" key="4">
    <source>
        <dbReference type="ARBA" id="ARBA00023136"/>
    </source>
</evidence>
<keyword evidence="7" id="KW-1185">Reference proteome</keyword>
<dbReference type="InterPro" id="IPR023352">
    <property type="entry name" value="MAPEG-like_dom_sf"/>
</dbReference>
<dbReference type="PANTHER" id="PTHR35814:SF1">
    <property type="entry name" value="GLUTATHIONE S-TRANSFERASE-RELATED"/>
    <property type="match status" value="1"/>
</dbReference>
<dbReference type="PANTHER" id="PTHR35814">
    <property type="match status" value="1"/>
</dbReference>
<feature type="transmembrane region" description="Helical" evidence="5">
    <location>
        <begin position="6"/>
        <end position="26"/>
    </location>
</feature>
<keyword evidence="3 5" id="KW-1133">Transmembrane helix</keyword>
<protein>
    <submittedName>
        <fullName evidence="6">Inner membrane protein YecN</fullName>
    </submittedName>
</protein>
<dbReference type="GO" id="GO:0016020">
    <property type="term" value="C:membrane"/>
    <property type="evidence" value="ECO:0007669"/>
    <property type="project" value="UniProtKB-SubCell"/>
</dbReference>
<proteinExistence type="predicted"/>
<evidence type="ECO:0000256" key="1">
    <source>
        <dbReference type="ARBA" id="ARBA00004370"/>
    </source>
</evidence>
<reference evidence="6 7" key="1">
    <citation type="submission" date="2019-12" db="EMBL/GenBank/DDBJ databases">
        <title>Genome sequencing and assembly of endphytes of Porphyra tenera.</title>
        <authorList>
            <person name="Park J.M."/>
            <person name="Shin R."/>
            <person name="Jo S.H."/>
        </authorList>
    </citation>
    <scope>NUCLEOTIDE SEQUENCE [LARGE SCALE GENOMIC DNA]</scope>
    <source>
        <strain evidence="6 7">GPM4</strain>
    </source>
</reference>
<dbReference type="InterPro" id="IPR001129">
    <property type="entry name" value="Membr-assoc_MAPEG"/>
</dbReference>
<evidence type="ECO:0000256" key="5">
    <source>
        <dbReference type="SAM" id="Phobius"/>
    </source>
</evidence>
<dbReference type="RefSeq" id="WP_160181820.1">
    <property type="nucleotide sequence ID" value="NZ_CP047656.1"/>
</dbReference>
<keyword evidence="2 5" id="KW-0812">Transmembrane</keyword>
<dbReference type="Pfam" id="PF01124">
    <property type="entry name" value="MAPEG"/>
    <property type="match status" value="1"/>
</dbReference>
<evidence type="ECO:0000256" key="3">
    <source>
        <dbReference type="ARBA" id="ARBA00022989"/>
    </source>
</evidence>
<sequence>MLHTPITAFYGSLLGITFMYLSILVIKGRRSGKISLGDGGDNHFLGVIRAHANFAEYVPLILVLMLVAEINLAHVSVLHSAGVALLIGRLVHAYGLKHHSGASWQRVAGMLLTFGALIGLSIQNLVFLY</sequence>
<dbReference type="SUPFAM" id="SSF161084">
    <property type="entry name" value="MAPEG domain-like"/>
    <property type="match status" value="1"/>
</dbReference>
<evidence type="ECO:0000313" key="7">
    <source>
        <dbReference type="Proteomes" id="UP000464524"/>
    </source>
</evidence>
<keyword evidence="4 5" id="KW-0472">Membrane</keyword>
<dbReference type="AlphaFoldDB" id="A0A857JQP6"/>